<name>A0A8B2NUN8_9HYPH</name>
<accession>A0A8B2NUN8</accession>
<organism evidence="2 3">
    <name type="scientific">Acuticoccus sediminis</name>
    <dbReference type="NCBI Taxonomy" id="2184697"/>
    <lineage>
        <taxon>Bacteria</taxon>
        <taxon>Pseudomonadati</taxon>
        <taxon>Pseudomonadota</taxon>
        <taxon>Alphaproteobacteria</taxon>
        <taxon>Hyphomicrobiales</taxon>
        <taxon>Amorphaceae</taxon>
        <taxon>Acuticoccus</taxon>
    </lineage>
</organism>
<reference evidence="2 3" key="1">
    <citation type="submission" date="2018-05" db="EMBL/GenBank/DDBJ databases">
        <title>Acuticoccus sediminis sp. nov., isolated from deep-sea sediment of Indian Ocean.</title>
        <authorList>
            <person name="Liu X."/>
            <person name="Lai Q."/>
            <person name="Du Y."/>
            <person name="Sun F."/>
            <person name="Zhang X."/>
            <person name="Wang S."/>
            <person name="Shao Z."/>
        </authorList>
    </citation>
    <scope>NUCLEOTIDE SEQUENCE [LARGE SCALE GENOMIC DNA]</scope>
    <source>
        <strain evidence="2 3">PTG4-2</strain>
    </source>
</reference>
<keyword evidence="1" id="KW-0472">Membrane</keyword>
<proteinExistence type="predicted"/>
<evidence type="ECO:0000313" key="3">
    <source>
        <dbReference type="Proteomes" id="UP000249590"/>
    </source>
</evidence>
<dbReference type="EMBL" id="QHHQ01000001">
    <property type="protein sequence ID" value="RAI03898.1"/>
    <property type="molecule type" value="Genomic_DNA"/>
</dbReference>
<dbReference type="AlphaFoldDB" id="A0A8B2NUN8"/>
<protein>
    <recommendedName>
        <fullName evidence="4">HAMP domain-containing protein</fullName>
    </recommendedName>
</protein>
<keyword evidence="3" id="KW-1185">Reference proteome</keyword>
<gene>
    <name evidence="2" type="ORF">DLJ53_05355</name>
</gene>
<dbReference type="OrthoDB" id="7334386at2"/>
<keyword evidence="1" id="KW-1133">Transmembrane helix</keyword>
<keyword evidence="1" id="KW-0812">Transmembrane</keyword>
<dbReference type="RefSeq" id="WP_111342956.1">
    <property type="nucleotide sequence ID" value="NZ_JAIWKD010000001.1"/>
</dbReference>
<evidence type="ECO:0008006" key="4">
    <source>
        <dbReference type="Google" id="ProtNLM"/>
    </source>
</evidence>
<sequence>MVPIVALFGFIVMSARVIERSDASLGAAGLEFLLSRVAQTVELNLQLGLPLAELQQVDTILESAVASTPDVLAADVISQSGVTLFSTDRGAVGEPVPRAWAVAMEDARGGWRAREQETVTFGEPLTNDFGQFEGWIAIIVDATALAPPLSRSPAMIVAAAPIVGGAVFAAIVLGIIVSLRAGRGVTRVAASVRARQLIERPASALGTAANTAVAGLGHTEDRVERVQRELRRLDAEL</sequence>
<comment type="caution">
    <text evidence="2">The sequence shown here is derived from an EMBL/GenBank/DDBJ whole genome shotgun (WGS) entry which is preliminary data.</text>
</comment>
<evidence type="ECO:0000256" key="1">
    <source>
        <dbReference type="SAM" id="Phobius"/>
    </source>
</evidence>
<dbReference type="Proteomes" id="UP000249590">
    <property type="component" value="Unassembled WGS sequence"/>
</dbReference>
<feature type="transmembrane region" description="Helical" evidence="1">
    <location>
        <begin position="154"/>
        <end position="177"/>
    </location>
</feature>
<evidence type="ECO:0000313" key="2">
    <source>
        <dbReference type="EMBL" id="RAI03898.1"/>
    </source>
</evidence>